<evidence type="ECO:0000256" key="2">
    <source>
        <dbReference type="ARBA" id="ARBA00022723"/>
    </source>
</evidence>
<sequence length="397" mass="44749">MTSIPLLNLGELTTEQFLADYWQQKPLLIRQAFPGFTSPVSAEELAGLSLEEEVESRLIIEKDGLKPWQIEHGPFEIERFAELPESHWTILVQEINKHVPELALLQERFNFIPNWRLDDVMASYAPDQGTVGPHADNYDVFLIQAHGQRHWQINNTPPTDEDLIPGLDLRIMRHFESEQDWVLEPGDMLYLPPGVAHHGVAQGDCITLSVGYRAPAVTDIASHFLAEQIAEIDPEQFYSDPQPAPQPHPGEISAEAREKIRQIIRNLPLDDATIDHWFARHTTDIRPGHTLPDPDEELTPAALHERVTAGETLWRSEYCRYAHYTDESGKIRLFVAGEEQPLAAGLEFAATLLAGQRTYSAVELVPLLGLPGFSELLCALHNEGCLYFPEDEDDEPA</sequence>
<dbReference type="InterPro" id="IPR039994">
    <property type="entry name" value="NO66-like"/>
</dbReference>
<organism evidence="5 6">
    <name type="scientific">Solemya pervernicosa gill symbiont</name>
    <dbReference type="NCBI Taxonomy" id="642797"/>
    <lineage>
        <taxon>Bacteria</taxon>
        <taxon>Pseudomonadati</taxon>
        <taxon>Pseudomonadota</taxon>
        <taxon>Gammaproteobacteria</taxon>
        <taxon>sulfur-oxidizing symbionts</taxon>
    </lineage>
</organism>
<reference evidence="5 6" key="1">
    <citation type="submission" date="2016-11" db="EMBL/GenBank/DDBJ databases">
        <title>Mixed transmission modes and dynamic genome evolution in an obligate animal-bacterial symbiosis.</title>
        <authorList>
            <person name="Russell S.L."/>
            <person name="Corbett-Detig R.B."/>
            <person name="Cavanaugh C.M."/>
        </authorList>
    </citation>
    <scope>NUCLEOTIDE SEQUENCE [LARGE SCALE GENOMIC DNA]</scope>
    <source>
        <strain evidence="5">Sveles-Q1</strain>
    </source>
</reference>
<accession>A0A1T2L472</accession>
<keyword evidence="6" id="KW-1185">Reference proteome</keyword>
<comment type="caution">
    <text evidence="5">The sequence shown here is derived from an EMBL/GenBank/DDBJ whole genome shotgun (WGS) entry which is preliminary data.</text>
</comment>
<dbReference type="PROSITE" id="PS51184">
    <property type="entry name" value="JMJC"/>
    <property type="match status" value="1"/>
</dbReference>
<proteinExistence type="predicted"/>
<dbReference type="PANTHER" id="PTHR13096:SF8">
    <property type="entry name" value="RIBOSOMAL OXYGENASE 1"/>
    <property type="match status" value="1"/>
</dbReference>
<evidence type="ECO:0000313" key="5">
    <source>
        <dbReference type="EMBL" id="OOZ39889.1"/>
    </source>
</evidence>
<keyword evidence="3" id="KW-0408">Iron</keyword>
<protein>
    <recommendedName>
        <fullName evidence="4">JmjC domain-containing protein</fullName>
    </recommendedName>
</protein>
<dbReference type="GO" id="GO:0046872">
    <property type="term" value="F:metal ion binding"/>
    <property type="evidence" value="ECO:0007669"/>
    <property type="project" value="UniProtKB-KW"/>
</dbReference>
<dbReference type="Proteomes" id="UP000191110">
    <property type="component" value="Unassembled WGS sequence"/>
</dbReference>
<comment type="cofactor">
    <cofactor evidence="1">
        <name>Fe(2+)</name>
        <dbReference type="ChEBI" id="CHEBI:29033"/>
    </cofactor>
</comment>
<gene>
    <name evidence="5" type="ORF">BOW53_09810</name>
</gene>
<evidence type="ECO:0000313" key="6">
    <source>
        <dbReference type="Proteomes" id="UP000191110"/>
    </source>
</evidence>
<dbReference type="SUPFAM" id="SSF51197">
    <property type="entry name" value="Clavaminate synthase-like"/>
    <property type="match status" value="1"/>
</dbReference>
<dbReference type="RefSeq" id="WP_236725697.1">
    <property type="nucleotide sequence ID" value="NZ_MPRL01000039.1"/>
</dbReference>
<dbReference type="GO" id="GO:0016706">
    <property type="term" value="F:2-oxoglutarate-dependent dioxygenase activity"/>
    <property type="evidence" value="ECO:0007669"/>
    <property type="project" value="TreeGrafter"/>
</dbReference>
<dbReference type="SMART" id="SM00558">
    <property type="entry name" value="JmjC"/>
    <property type="match status" value="1"/>
</dbReference>
<dbReference type="Gene3D" id="3.40.366.30">
    <property type="entry name" value="50S ribosomal protein L16 arginine hydroxylase, Chain A, Domain 2"/>
    <property type="match status" value="1"/>
</dbReference>
<dbReference type="AlphaFoldDB" id="A0A1T2L472"/>
<feature type="domain" description="JmjC" evidence="4">
    <location>
        <begin position="101"/>
        <end position="229"/>
    </location>
</feature>
<name>A0A1T2L472_9GAMM</name>
<dbReference type="PANTHER" id="PTHR13096">
    <property type="entry name" value="MINA53 MYC INDUCED NUCLEAR ANTIGEN"/>
    <property type="match status" value="1"/>
</dbReference>
<keyword evidence="2" id="KW-0479">Metal-binding</keyword>
<dbReference type="Pfam" id="PF08007">
    <property type="entry name" value="JmjC_2"/>
    <property type="match status" value="1"/>
</dbReference>
<evidence type="ECO:0000259" key="4">
    <source>
        <dbReference type="PROSITE" id="PS51184"/>
    </source>
</evidence>
<dbReference type="Gene3D" id="2.60.120.650">
    <property type="entry name" value="Cupin"/>
    <property type="match status" value="1"/>
</dbReference>
<evidence type="ECO:0000256" key="3">
    <source>
        <dbReference type="ARBA" id="ARBA00023004"/>
    </source>
</evidence>
<dbReference type="InterPro" id="IPR003347">
    <property type="entry name" value="JmjC_dom"/>
</dbReference>
<evidence type="ECO:0000256" key="1">
    <source>
        <dbReference type="ARBA" id="ARBA00001954"/>
    </source>
</evidence>
<dbReference type="EMBL" id="MPRL01000039">
    <property type="protein sequence ID" value="OOZ39889.1"/>
    <property type="molecule type" value="Genomic_DNA"/>
</dbReference>